<evidence type="ECO:0000256" key="1">
    <source>
        <dbReference type="SAM" id="Phobius"/>
    </source>
</evidence>
<organism evidence="3 4">
    <name type="scientific">Lachnotalea glycerini</name>
    <dbReference type="NCBI Taxonomy" id="1763509"/>
    <lineage>
        <taxon>Bacteria</taxon>
        <taxon>Bacillati</taxon>
        <taxon>Bacillota</taxon>
        <taxon>Clostridia</taxon>
        <taxon>Lachnospirales</taxon>
        <taxon>Lachnospiraceae</taxon>
        <taxon>Lachnotalea</taxon>
    </lineage>
</organism>
<keyword evidence="1" id="KW-1133">Transmembrane helix</keyword>
<dbReference type="Proteomes" id="UP000247523">
    <property type="component" value="Unassembled WGS sequence"/>
</dbReference>
<evidence type="ECO:0000313" key="3">
    <source>
        <dbReference type="EMBL" id="PXV91585.1"/>
    </source>
</evidence>
<keyword evidence="1" id="KW-0812">Transmembrane</keyword>
<accession>A0A318ENC4</accession>
<proteinExistence type="predicted"/>
<feature type="transmembrane region" description="Helical" evidence="1">
    <location>
        <begin position="73"/>
        <end position="97"/>
    </location>
</feature>
<feature type="domain" description="Putative zinc-finger" evidence="2">
    <location>
        <begin position="7"/>
        <end position="41"/>
    </location>
</feature>
<feature type="transmembrane region" description="Helical" evidence="1">
    <location>
        <begin position="191"/>
        <end position="209"/>
    </location>
</feature>
<sequence>MKQDINCEVVKDLLPNYIEKLTSSKTNEILEQHFKECPSCARERDELLSEVHADTIPDMLDMKKYLSKTKQMYLLKGIFSAILGVGLITSLIVDIAINHKLTWSFIVAIAIAYVGAGLLTAQLSSSSKMIKVIAVLSVLLIPLLYGIEYIVNSNYAARPFNWFLSYELPIAIIWLVILWVVIIIRHTARLSIWNFIGITLLLASAGSLLNNSIALKMSIWKVLTIRYNWINVVIYIACAFCCFLIGYIRKNKEMK</sequence>
<feature type="transmembrane region" description="Helical" evidence="1">
    <location>
        <begin position="229"/>
        <end position="248"/>
    </location>
</feature>
<dbReference type="AlphaFoldDB" id="A0A318ENC4"/>
<feature type="transmembrane region" description="Helical" evidence="1">
    <location>
        <begin position="103"/>
        <end position="121"/>
    </location>
</feature>
<name>A0A318ENC4_9FIRM</name>
<keyword evidence="1" id="KW-0472">Membrane</keyword>
<dbReference type="InterPro" id="IPR027383">
    <property type="entry name" value="Znf_put"/>
</dbReference>
<dbReference type="RefSeq" id="WP_242993449.1">
    <property type="nucleotide sequence ID" value="NZ_QICS01000003.1"/>
</dbReference>
<evidence type="ECO:0000259" key="2">
    <source>
        <dbReference type="Pfam" id="PF13490"/>
    </source>
</evidence>
<feature type="transmembrane region" description="Helical" evidence="1">
    <location>
        <begin position="163"/>
        <end position="184"/>
    </location>
</feature>
<feature type="transmembrane region" description="Helical" evidence="1">
    <location>
        <begin position="133"/>
        <end position="151"/>
    </location>
</feature>
<comment type="caution">
    <text evidence="3">The sequence shown here is derived from an EMBL/GenBank/DDBJ whole genome shotgun (WGS) entry which is preliminary data.</text>
</comment>
<protein>
    <submittedName>
        <fullName evidence="3">Putative zinc finger protein</fullName>
    </submittedName>
</protein>
<dbReference type="Pfam" id="PF13490">
    <property type="entry name" value="zf-HC2"/>
    <property type="match status" value="1"/>
</dbReference>
<gene>
    <name evidence="3" type="ORF">C8E03_103142</name>
</gene>
<evidence type="ECO:0000313" key="4">
    <source>
        <dbReference type="Proteomes" id="UP000247523"/>
    </source>
</evidence>
<reference evidence="3 4" key="1">
    <citation type="submission" date="2018-05" db="EMBL/GenBank/DDBJ databases">
        <title>Genomic Encyclopedia of Type Strains, Phase IV (KMG-IV): sequencing the most valuable type-strain genomes for metagenomic binning, comparative biology and taxonomic classification.</title>
        <authorList>
            <person name="Goeker M."/>
        </authorList>
    </citation>
    <scope>NUCLEOTIDE SEQUENCE [LARGE SCALE GENOMIC DNA]</scope>
    <source>
        <strain evidence="3 4">DSM 28816</strain>
    </source>
</reference>
<dbReference type="EMBL" id="QICS01000003">
    <property type="protein sequence ID" value="PXV91585.1"/>
    <property type="molecule type" value="Genomic_DNA"/>
</dbReference>